<proteinExistence type="predicted"/>
<evidence type="ECO:0000256" key="1">
    <source>
        <dbReference type="SAM" id="MobiDB-lite"/>
    </source>
</evidence>
<gene>
    <name evidence="2" type="ORF">DARMORV10_A05P22330.1</name>
</gene>
<organism evidence="2">
    <name type="scientific">Brassica napus</name>
    <name type="common">Rape</name>
    <dbReference type="NCBI Taxonomy" id="3708"/>
    <lineage>
        <taxon>Eukaryota</taxon>
        <taxon>Viridiplantae</taxon>
        <taxon>Streptophyta</taxon>
        <taxon>Embryophyta</taxon>
        <taxon>Tracheophyta</taxon>
        <taxon>Spermatophyta</taxon>
        <taxon>Magnoliopsida</taxon>
        <taxon>eudicotyledons</taxon>
        <taxon>Gunneridae</taxon>
        <taxon>Pentapetalae</taxon>
        <taxon>rosids</taxon>
        <taxon>malvids</taxon>
        <taxon>Brassicales</taxon>
        <taxon>Brassicaceae</taxon>
        <taxon>Brassiceae</taxon>
        <taxon>Brassica</taxon>
    </lineage>
</organism>
<dbReference type="AlphaFoldDB" id="A0A816TLP5"/>
<sequence length="206" mass="22739">MRPPPDCRPSVGASAPKGTCRWLSPFGGSTVWTALNYNYHQAAGRILFRQLKYSTGYYKWQRAVKARSVRGCVTCAPSGELVERVALLESNLAEEAKLKTKSQAVPTGKTNDRKRKWDQVDGGKASSGRPECPNMLSPRTSVLICVLMDGRPMCADGHTRKHTDSHERPVCGHYRRDCPKLQGNQSKGRGEASRPVQGRGQTSTPR</sequence>
<accession>A0A816TLP5</accession>
<evidence type="ECO:0000313" key="2">
    <source>
        <dbReference type="EMBL" id="CAF2098342.1"/>
    </source>
</evidence>
<feature type="non-terminal residue" evidence="2">
    <location>
        <position position="206"/>
    </location>
</feature>
<feature type="region of interest" description="Disordered" evidence="1">
    <location>
        <begin position="99"/>
        <end position="134"/>
    </location>
</feature>
<protein>
    <submittedName>
        <fullName evidence="2">(rape) hypothetical protein</fullName>
    </submittedName>
</protein>
<feature type="compositionally biased region" description="Basic and acidic residues" evidence="1">
    <location>
        <begin position="162"/>
        <end position="179"/>
    </location>
</feature>
<name>A0A816TLP5_BRANA</name>
<reference evidence="2" key="1">
    <citation type="submission" date="2021-01" db="EMBL/GenBank/DDBJ databases">
        <authorList>
            <consortium name="Genoscope - CEA"/>
            <person name="William W."/>
        </authorList>
    </citation>
    <scope>NUCLEOTIDE SEQUENCE</scope>
</reference>
<dbReference type="Proteomes" id="UP001295469">
    <property type="component" value="Chromosome A05"/>
</dbReference>
<dbReference type="EMBL" id="HG994359">
    <property type="protein sequence ID" value="CAF2098342.1"/>
    <property type="molecule type" value="Genomic_DNA"/>
</dbReference>
<feature type="region of interest" description="Disordered" evidence="1">
    <location>
        <begin position="157"/>
        <end position="206"/>
    </location>
</feature>